<accession>A0A8S5VCQ8</accession>
<reference evidence="1" key="1">
    <citation type="journal article" date="2021" name="Proc. Natl. Acad. Sci. U.S.A.">
        <title>A Catalog of Tens of Thousands of Viruses from Human Metagenomes Reveals Hidden Associations with Chronic Diseases.</title>
        <authorList>
            <person name="Tisza M.J."/>
            <person name="Buck C.B."/>
        </authorList>
    </citation>
    <scope>NUCLEOTIDE SEQUENCE</scope>
    <source>
        <strain evidence="1">CtDXu9</strain>
    </source>
</reference>
<organism evidence="1">
    <name type="scientific">Siphoviridae sp. ctDXu9</name>
    <dbReference type="NCBI Taxonomy" id="2825387"/>
    <lineage>
        <taxon>Viruses</taxon>
        <taxon>Duplodnaviria</taxon>
        <taxon>Heunggongvirae</taxon>
        <taxon>Uroviricota</taxon>
        <taxon>Caudoviricetes</taxon>
    </lineage>
</organism>
<name>A0A8S5VCQ8_9CAUD</name>
<sequence length="107" mass="11252">MSLAEEATTANGNAEANQEKYMESTAGKLQAIKTQMQDFWVNFYNSGTVNGVLEFVHSLTEGFTSLEKTLGPIPALLTAVFAAMTVKNATMAGLKFLSGGGLATVVG</sequence>
<protein>
    <submittedName>
        <fullName evidence="1">Minor tail protein</fullName>
    </submittedName>
</protein>
<dbReference type="EMBL" id="BK016244">
    <property type="protein sequence ID" value="DAG04478.1"/>
    <property type="molecule type" value="Genomic_DNA"/>
</dbReference>
<proteinExistence type="predicted"/>
<evidence type="ECO:0000313" key="1">
    <source>
        <dbReference type="EMBL" id="DAG04478.1"/>
    </source>
</evidence>